<dbReference type="OrthoDB" id="671439at2759"/>
<organism evidence="2 3">
    <name type="scientific">Nelumbo nucifera</name>
    <name type="common">Sacred lotus</name>
    <dbReference type="NCBI Taxonomy" id="4432"/>
    <lineage>
        <taxon>Eukaryota</taxon>
        <taxon>Viridiplantae</taxon>
        <taxon>Streptophyta</taxon>
        <taxon>Embryophyta</taxon>
        <taxon>Tracheophyta</taxon>
        <taxon>Spermatophyta</taxon>
        <taxon>Magnoliopsida</taxon>
        <taxon>Proteales</taxon>
        <taxon>Nelumbonaceae</taxon>
        <taxon>Nelumbo</taxon>
    </lineage>
</organism>
<dbReference type="InterPro" id="IPR050317">
    <property type="entry name" value="Plant_Fungal_Acyltransferase"/>
</dbReference>
<dbReference type="STRING" id="4432.A0A1U7ZPT9"/>
<evidence type="ECO:0000313" key="2">
    <source>
        <dbReference type="Proteomes" id="UP000189703"/>
    </source>
</evidence>
<dbReference type="Pfam" id="PF02458">
    <property type="entry name" value="Transferase"/>
    <property type="match status" value="1"/>
</dbReference>
<proteinExistence type="inferred from homology"/>
<gene>
    <name evidence="3" type="primary">LOC104596613</name>
</gene>
<dbReference type="PANTHER" id="PTHR31642:SF316">
    <property type="entry name" value="PROTEIN ECERIFERUM 26-LIKE"/>
    <property type="match status" value="1"/>
</dbReference>
<dbReference type="GO" id="GO:0016747">
    <property type="term" value="F:acyltransferase activity, transferring groups other than amino-acyl groups"/>
    <property type="evidence" value="ECO:0000318"/>
    <property type="project" value="GO_Central"/>
</dbReference>
<name>A0A1U7ZPT9_NELNU</name>
<comment type="similarity">
    <text evidence="1">Belongs to the plant acyltransferase family.</text>
</comment>
<keyword evidence="2" id="KW-1185">Reference proteome</keyword>
<dbReference type="SUPFAM" id="SSF52777">
    <property type="entry name" value="CoA-dependent acyltransferases"/>
    <property type="match status" value="1"/>
</dbReference>
<sequence length="454" mass="50465">MSGAKTIVEVCSKLTVVSDTPTRPGKTFSLSLLDHTMGLHTLHIVFYYRHKWSNSDDLGRLRESLADVLNYYPPITGRFQKGEDGNWVVACNDAGVRILKSNVHTTLDDWLKSAEGSEERDLTVWEDMPEDPTLWSPFRIQLNEFEGEGMAIGLSCSHMHADPTCATIFFKSWTETYRRDAIKHSPFFHPPGLRGRPSPNTNTESAKYYAAKSKAEPPSPVKMSTATFRFSEAAIQKCLSEVQNQCPDATPFDVLAALFWTSAVRAKTAPEAIPEQKRSLSICIDIRKLMHAPLPHGYFGNALYFSLVSSEAGKMDEGGLAYVAGLVRSHMSSLKEEDFWSAIDWIESQKEGGKFAPAWRMYGPELTCANMEHLFSYSAMLEELKPVHVSYHIGNVEGEGLILVLPSPEEGLGRTVMVTLPEDQTVQLCKDPAILSLQPTMLLCGKSNSFSLSS</sequence>
<dbReference type="Gene3D" id="3.30.559.10">
    <property type="entry name" value="Chloramphenicol acetyltransferase-like domain"/>
    <property type="match status" value="2"/>
</dbReference>
<dbReference type="GeneID" id="104596613"/>
<dbReference type="PANTHER" id="PTHR31642">
    <property type="entry name" value="TRICHOTHECENE 3-O-ACETYLTRANSFERASE"/>
    <property type="match status" value="1"/>
</dbReference>
<dbReference type="InterPro" id="IPR023213">
    <property type="entry name" value="CAT-like_dom_sf"/>
</dbReference>
<accession>A0A1U7ZPT9</accession>
<dbReference type="Proteomes" id="UP000189703">
    <property type="component" value="Unplaced"/>
</dbReference>
<dbReference type="OMA" id="GNWEVKC"/>
<dbReference type="RefSeq" id="XP_010256176.1">
    <property type="nucleotide sequence ID" value="XM_010257874.2"/>
</dbReference>
<evidence type="ECO:0000313" key="3">
    <source>
        <dbReference type="RefSeq" id="XP_010256176.1"/>
    </source>
</evidence>
<evidence type="ECO:0000256" key="1">
    <source>
        <dbReference type="ARBA" id="ARBA00009861"/>
    </source>
</evidence>
<dbReference type="KEGG" id="nnu:104596613"/>
<protein>
    <submittedName>
        <fullName evidence="3">Shikimate O-hydroxycinnamoyltransferase</fullName>
    </submittedName>
</protein>
<dbReference type="eggNOG" id="ENOG502QVJH">
    <property type="taxonomic scope" value="Eukaryota"/>
</dbReference>
<dbReference type="AlphaFoldDB" id="A0A1U7ZPT9"/>
<reference evidence="3" key="1">
    <citation type="submission" date="2025-08" db="UniProtKB">
        <authorList>
            <consortium name="RefSeq"/>
        </authorList>
    </citation>
    <scope>IDENTIFICATION</scope>
</reference>